<proteinExistence type="predicted"/>
<evidence type="ECO:0000256" key="1">
    <source>
        <dbReference type="SAM" id="SignalP"/>
    </source>
</evidence>
<dbReference type="EMBL" id="SMBI01000024">
    <property type="protein sequence ID" value="TCU13897.1"/>
    <property type="molecule type" value="Genomic_DNA"/>
</dbReference>
<evidence type="ECO:0000313" key="2">
    <source>
        <dbReference type="EMBL" id="TCU13897.1"/>
    </source>
</evidence>
<name>A0AAX2QBI2_9HYPH</name>
<dbReference type="RefSeq" id="WP_132614685.1">
    <property type="nucleotide sequence ID" value="NZ_SMBI01000024.1"/>
</dbReference>
<organism evidence="2 3">
    <name type="scientific">Rhizobium laguerreae</name>
    <dbReference type="NCBI Taxonomy" id="1076926"/>
    <lineage>
        <taxon>Bacteria</taxon>
        <taxon>Pseudomonadati</taxon>
        <taxon>Pseudomonadota</taxon>
        <taxon>Alphaproteobacteria</taxon>
        <taxon>Hyphomicrobiales</taxon>
        <taxon>Rhizobiaceae</taxon>
        <taxon>Rhizobium/Agrobacterium group</taxon>
        <taxon>Rhizobium</taxon>
    </lineage>
</organism>
<comment type="caution">
    <text evidence="2">The sequence shown here is derived from an EMBL/GenBank/DDBJ whole genome shotgun (WGS) entry which is preliminary data.</text>
</comment>
<dbReference type="AlphaFoldDB" id="A0AAX2QBI2"/>
<keyword evidence="1" id="KW-0732">Signal</keyword>
<accession>A0AAX2QBI2</accession>
<dbReference type="Proteomes" id="UP000295021">
    <property type="component" value="Unassembled WGS sequence"/>
</dbReference>
<gene>
    <name evidence="2" type="ORF">EV131_12434</name>
</gene>
<evidence type="ECO:0000313" key="3">
    <source>
        <dbReference type="Proteomes" id="UP000295021"/>
    </source>
</evidence>
<sequence>MKPGLHIIALVALLGTAVNAAEDEALPPYFAPLIAGKGNEIEACYTAILARDGFDSPACRSTRWLILFTQKKAGVAARDYQDNTGLKEVISNLTQARNRSRVYVQSPAQTQQVIDNIKTVVGVARSELKDDKVSHCLADIRYKNDLTSLYCDYALAVINITLSALTETPPIKMRREDLAPVLEQALPAK</sequence>
<feature type="chain" id="PRO_5043589764" evidence="1">
    <location>
        <begin position="21"/>
        <end position="189"/>
    </location>
</feature>
<feature type="signal peptide" evidence="1">
    <location>
        <begin position="1"/>
        <end position="20"/>
    </location>
</feature>
<protein>
    <submittedName>
        <fullName evidence="2">Uncharacterized protein</fullName>
    </submittedName>
</protein>
<reference evidence="2 3" key="1">
    <citation type="submission" date="2019-03" db="EMBL/GenBank/DDBJ databases">
        <title>Genomic Encyclopedia of Type Strains, Phase IV (KMG-V): Genome sequencing to study the core and pangenomes of soil and plant-associated prokaryotes.</title>
        <authorList>
            <person name="Whitman W."/>
        </authorList>
    </citation>
    <scope>NUCLEOTIDE SEQUENCE [LARGE SCALE GENOMIC DNA]</scope>
    <source>
        <strain evidence="2 3">FB403</strain>
    </source>
</reference>